<reference evidence="8" key="1">
    <citation type="submission" date="2008-02" db="EMBL/GenBank/DDBJ databases">
        <title>Complete sequence of Yersinia pseudotuberculosis YPIII.</title>
        <authorList>
            <consortium name="US DOE Joint Genome Institute"/>
            <person name="Challacombe J.F."/>
            <person name="Bruce D."/>
            <person name="Detter J.C."/>
            <person name="Green L."/>
            <person name="Land M."/>
            <person name="Munk C."/>
            <person name="Lindler L.E."/>
            <person name="Nikolich M.P."/>
            <person name="Brettin T."/>
        </authorList>
    </citation>
    <scope>NUCLEOTIDE SEQUENCE</scope>
    <source>
        <strain evidence="8">YPIII</strain>
    </source>
</reference>
<evidence type="ECO:0000259" key="7">
    <source>
        <dbReference type="PROSITE" id="PS51198"/>
    </source>
</evidence>
<keyword evidence="1 6" id="KW-0547">Nucleotide-binding</keyword>
<dbReference type="SUPFAM" id="SSF52540">
    <property type="entry name" value="P-loop containing nucleoside triphosphate hydrolases"/>
    <property type="match status" value="1"/>
</dbReference>
<feature type="domain" description="UvrD-like helicase ATP-binding" evidence="7">
    <location>
        <begin position="21"/>
        <end position="327"/>
    </location>
</feature>
<evidence type="ECO:0000256" key="5">
    <source>
        <dbReference type="ARBA" id="ARBA00034923"/>
    </source>
</evidence>
<dbReference type="GO" id="GO:0003677">
    <property type="term" value="F:DNA binding"/>
    <property type="evidence" value="ECO:0007669"/>
    <property type="project" value="InterPro"/>
</dbReference>
<dbReference type="InterPro" id="IPR000212">
    <property type="entry name" value="DNA_helicase_UvrD/REP"/>
</dbReference>
<evidence type="ECO:0000256" key="4">
    <source>
        <dbReference type="ARBA" id="ARBA00022840"/>
    </source>
</evidence>
<protein>
    <recommendedName>
        <fullName evidence="5">DNA 3'-5' helicase II</fullName>
    </recommendedName>
</protein>
<evidence type="ECO:0000256" key="2">
    <source>
        <dbReference type="ARBA" id="ARBA00022801"/>
    </source>
</evidence>
<dbReference type="GO" id="GO:0005524">
    <property type="term" value="F:ATP binding"/>
    <property type="evidence" value="ECO:0007669"/>
    <property type="project" value="UniProtKB-UniRule"/>
</dbReference>
<dbReference type="GO" id="GO:0016787">
    <property type="term" value="F:hydrolase activity"/>
    <property type="evidence" value="ECO:0007669"/>
    <property type="project" value="UniProtKB-UniRule"/>
</dbReference>
<sequence>MSAVHISPDDLAELTTLARDLNFDDAERRSALLENGSRDFNAVPGSGKTSLLAAKLLLLARKWPYARRGICVLSHTNVARDEIAHRLAGTVEGAQLLSYPHFIGTIHSFVNHFFAMPLLRSLGEKIDVIDDQVFADKARSLLLTRKFSGLRIYLENQRNGEGIATTLFYRTAALSVHVESGSLPASHTKSYNSLIELKNMLACQGIFRHRDMFAFADLALQTCPRLLDVVHRRFPMVFIDEMQDTSWDQESLLNRIFDGRSVMQRFGDIDQKIISDEEQAELLTFPRAGYGCISTSKRFGKSISNAVGCVRVSGEAVVGEAENVHAPVLLLYKTDSAIKVVERFGQIVIDQLSEDNIGVREVKAMSARKTGESNVDAGRHLLDYCPTYGGDKFSAGLRSESFWSLIGDSKGALKETSLSSRVSDVRRALLIILRASGASWAQDIRDARALPRAAKAVTPTGTIDKLTRQLALSGEALCADGQRDALTEQLYMQLKPYLPEEISLEIFKGLSTFEDAGRRGILNTASSAKCEISFQGRSLDIGLGTVAGMKGETHAASLILESYGGSSRKFDVALGLEYIAGTAAKKISKLPKTQQAQMRNLYVAMSRPAKLLCLAANESRVSQTLRDALVVKGWHIEEVT</sequence>
<dbReference type="RefSeq" id="WP_012304476.1">
    <property type="nucleotide sequence ID" value="NZ_CP009792.1"/>
</dbReference>
<keyword evidence="3 6" id="KW-0347">Helicase</keyword>
<organism evidence="8">
    <name type="scientific">Yersinia pseudotuberculosis serotype O:3 (strain YPIII)</name>
    <dbReference type="NCBI Taxonomy" id="502800"/>
    <lineage>
        <taxon>Bacteria</taxon>
        <taxon>Pseudomonadati</taxon>
        <taxon>Pseudomonadota</taxon>
        <taxon>Gammaproteobacteria</taxon>
        <taxon>Enterobacterales</taxon>
        <taxon>Yersiniaceae</taxon>
        <taxon>Yersinia</taxon>
    </lineage>
</organism>
<dbReference type="GO" id="GO:0000725">
    <property type="term" value="P:recombinational repair"/>
    <property type="evidence" value="ECO:0007669"/>
    <property type="project" value="TreeGrafter"/>
</dbReference>
<gene>
    <name evidence="8" type="ordered locus">YPK_3145</name>
</gene>
<dbReference type="KEGG" id="ypy:YPK_3145"/>
<accession>A0A0H3B5L5</accession>
<dbReference type="PROSITE" id="PS51198">
    <property type="entry name" value="UVRD_HELICASE_ATP_BIND"/>
    <property type="match status" value="1"/>
</dbReference>
<dbReference type="EMBL" id="CP000950">
    <property type="protein sequence ID" value="ACA69416.1"/>
    <property type="molecule type" value="Genomic_DNA"/>
</dbReference>
<dbReference type="InterPro" id="IPR027417">
    <property type="entry name" value="P-loop_NTPase"/>
</dbReference>
<dbReference type="PATRIC" id="fig|502800.11.peg.3872"/>
<proteinExistence type="predicted"/>
<dbReference type="PANTHER" id="PTHR11070">
    <property type="entry name" value="UVRD / RECB / PCRA DNA HELICASE FAMILY MEMBER"/>
    <property type="match status" value="1"/>
</dbReference>
<dbReference type="GO" id="GO:0043138">
    <property type="term" value="F:3'-5' DNA helicase activity"/>
    <property type="evidence" value="ECO:0007669"/>
    <property type="project" value="TreeGrafter"/>
</dbReference>
<dbReference type="PANTHER" id="PTHR11070:SF2">
    <property type="entry name" value="ATP-DEPENDENT DNA HELICASE SRS2"/>
    <property type="match status" value="1"/>
</dbReference>
<keyword evidence="4 6" id="KW-0067">ATP-binding</keyword>
<keyword evidence="2 6" id="KW-0378">Hydrolase</keyword>
<evidence type="ECO:0000256" key="6">
    <source>
        <dbReference type="PROSITE-ProRule" id="PRU00560"/>
    </source>
</evidence>
<dbReference type="InterPro" id="IPR014016">
    <property type="entry name" value="UvrD-like_ATP-bd"/>
</dbReference>
<dbReference type="AlphaFoldDB" id="A0A0H3B5L5"/>
<evidence type="ECO:0000256" key="1">
    <source>
        <dbReference type="ARBA" id="ARBA00022741"/>
    </source>
</evidence>
<dbReference type="Pfam" id="PF00580">
    <property type="entry name" value="UvrD-helicase"/>
    <property type="match status" value="1"/>
</dbReference>
<name>A0A0H3B5L5_YERPY</name>
<feature type="binding site" evidence="6">
    <location>
        <begin position="42"/>
        <end position="49"/>
    </location>
    <ligand>
        <name>ATP</name>
        <dbReference type="ChEBI" id="CHEBI:30616"/>
    </ligand>
</feature>
<dbReference type="Gene3D" id="3.40.50.300">
    <property type="entry name" value="P-loop containing nucleotide triphosphate hydrolases"/>
    <property type="match status" value="1"/>
</dbReference>
<evidence type="ECO:0000256" key="3">
    <source>
        <dbReference type="ARBA" id="ARBA00022806"/>
    </source>
</evidence>
<evidence type="ECO:0000313" key="8">
    <source>
        <dbReference type="EMBL" id="ACA69416.1"/>
    </source>
</evidence>